<feature type="domain" description="Insulin-like growth factor II E-peptide C-terminal" evidence="1">
    <location>
        <begin position="8"/>
        <end position="31"/>
    </location>
</feature>
<dbReference type="Proteomes" id="UP000229044">
    <property type="component" value="Unassembled WGS sequence"/>
</dbReference>
<dbReference type="AlphaFoldDB" id="A0A2G1VGW2"/>
<name>A0A2G1VGW2_9GAMM</name>
<organism evidence="2 3">
    <name type="scientific">Marinobacter guineae</name>
    <dbReference type="NCBI Taxonomy" id="432303"/>
    <lineage>
        <taxon>Bacteria</taxon>
        <taxon>Pseudomonadati</taxon>
        <taxon>Pseudomonadota</taxon>
        <taxon>Gammaproteobacteria</taxon>
        <taxon>Pseudomonadales</taxon>
        <taxon>Marinobacteraceae</taxon>
        <taxon>Marinobacter</taxon>
    </lineage>
</organism>
<reference evidence="2 3" key="1">
    <citation type="submission" date="2017-09" db="EMBL/GenBank/DDBJ databases">
        <title>The draft genome sequences of Marinobacter guineae M3B.</title>
        <authorList>
            <person name="Cao J."/>
        </authorList>
    </citation>
    <scope>NUCLEOTIDE SEQUENCE [LARGE SCALE GENOMIC DNA]</scope>
    <source>
        <strain evidence="2 3">M3B</strain>
    </source>
</reference>
<evidence type="ECO:0000313" key="2">
    <source>
        <dbReference type="EMBL" id="PHQ26013.1"/>
    </source>
</evidence>
<dbReference type="EMBL" id="NTFI01000002">
    <property type="protein sequence ID" value="PHQ26013.1"/>
    <property type="molecule type" value="Genomic_DNA"/>
</dbReference>
<protein>
    <recommendedName>
        <fullName evidence="1">Insulin-like growth factor II E-peptide C-terminal domain-containing protein</fullName>
    </recommendedName>
</protein>
<comment type="caution">
    <text evidence="2">The sequence shown here is derived from an EMBL/GenBank/DDBJ whole genome shotgun (WGS) entry which is preliminary data.</text>
</comment>
<evidence type="ECO:0000259" key="1">
    <source>
        <dbReference type="Pfam" id="PF08365"/>
    </source>
</evidence>
<sequence length="38" mass="4220">MGKSGHCSVWQKASEELKRSVPAIIRARRLNDQPGSEP</sequence>
<dbReference type="InterPro" id="IPR013576">
    <property type="entry name" value="IGF2_C"/>
</dbReference>
<evidence type="ECO:0000313" key="3">
    <source>
        <dbReference type="Proteomes" id="UP000229044"/>
    </source>
</evidence>
<dbReference type="Pfam" id="PF08365">
    <property type="entry name" value="IGF2_C"/>
    <property type="match status" value="1"/>
</dbReference>
<proteinExistence type="predicted"/>
<accession>A0A2G1VGW2</accession>
<keyword evidence="3" id="KW-1185">Reference proteome</keyword>
<gene>
    <name evidence="2" type="ORF">CLH62_08375</name>
</gene>